<dbReference type="OrthoDB" id="9899221at2"/>
<dbReference type="AlphaFoldDB" id="A0A0U5B536"/>
<reference evidence="1 2" key="1">
    <citation type="submission" date="2015-12" db="EMBL/GenBank/DDBJ databases">
        <title>Genome sequence of Aneurinibacillus soli.</title>
        <authorList>
            <person name="Lee J.S."/>
            <person name="Lee K.C."/>
            <person name="Kim K.K."/>
            <person name="Lee B.W."/>
        </authorList>
    </citation>
    <scope>NUCLEOTIDE SEQUENCE [LARGE SCALE GENOMIC DNA]</scope>
    <source>
        <strain evidence="1 2">CB4</strain>
    </source>
</reference>
<protein>
    <submittedName>
        <fullName evidence="1">Uncharacterized protein</fullName>
    </submittedName>
</protein>
<name>A0A0U5B536_9BACL</name>
<evidence type="ECO:0000313" key="1">
    <source>
        <dbReference type="EMBL" id="BAU28543.1"/>
    </source>
</evidence>
<accession>A0A0U5B536</accession>
<proteinExistence type="predicted"/>
<dbReference type="KEGG" id="asoc:CB4_02718"/>
<sequence length="65" mass="7500">MQTINPNHQYIEDVCSKCPGTQWGKRAKCRIHDMHIGQVVSCQQWEEKEAAKFQNHNGQLAFTSL</sequence>
<gene>
    <name evidence="1" type="ORF">CB4_02718</name>
</gene>
<dbReference type="RefSeq" id="WP_096466291.1">
    <property type="nucleotide sequence ID" value="NZ_AP017312.1"/>
</dbReference>
<organism evidence="1 2">
    <name type="scientific">Aneurinibacillus soli</name>
    <dbReference type="NCBI Taxonomy" id="1500254"/>
    <lineage>
        <taxon>Bacteria</taxon>
        <taxon>Bacillati</taxon>
        <taxon>Bacillota</taxon>
        <taxon>Bacilli</taxon>
        <taxon>Bacillales</taxon>
        <taxon>Paenibacillaceae</taxon>
        <taxon>Aneurinibacillus group</taxon>
        <taxon>Aneurinibacillus</taxon>
    </lineage>
</organism>
<dbReference type="EMBL" id="AP017312">
    <property type="protein sequence ID" value="BAU28543.1"/>
    <property type="molecule type" value="Genomic_DNA"/>
</dbReference>
<dbReference type="Proteomes" id="UP000217696">
    <property type="component" value="Chromosome"/>
</dbReference>
<keyword evidence="2" id="KW-1185">Reference proteome</keyword>
<evidence type="ECO:0000313" key="2">
    <source>
        <dbReference type="Proteomes" id="UP000217696"/>
    </source>
</evidence>